<dbReference type="EMBL" id="OZ022406">
    <property type="protein sequence ID" value="CAK9437101.1"/>
    <property type="molecule type" value="Genomic_DNA"/>
</dbReference>
<keyword evidence="6" id="KW-0285">Flavoprotein</keyword>
<evidence type="ECO:0000256" key="9">
    <source>
        <dbReference type="ARBA" id="ARBA00022741"/>
    </source>
</evidence>
<evidence type="ECO:0000313" key="14">
    <source>
        <dbReference type="Proteomes" id="UP001497383"/>
    </source>
</evidence>
<evidence type="ECO:0000256" key="7">
    <source>
        <dbReference type="ARBA" id="ARBA00022643"/>
    </source>
</evidence>
<keyword evidence="14" id="KW-1185">Reference proteome</keyword>
<evidence type="ECO:0000256" key="2">
    <source>
        <dbReference type="ARBA" id="ARBA00005201"/>
    </source>
</evidence>
<proteinExistence type="inferred from homology"/>
<name>A0ABP0ZK99_9ASCO</name>
<evidence type="ECO:0000313" key="13">
    <source>
        <dbReference type="EMBL" id="CAK9437101.1"/>
    </source>
</evidence>
<dbReference type="PANTHER" id="PTHR22749:SF6">
    <property type="entry name" value="RIBOFLAVIN KINASE"/>
    <property type="match status" value="1"/>
</dbReference>
<evidence type="ECO:0000256" key="6">
    <source>
        <dbReference type="ARBA" id="ARBA00022630"/>
    </source>
</evidence>
<keyword evidence="7" id="KW-0288">FMN</keyword>
<dbReference type="PANTHER" id="PTHR22749">
    <property type="entry name" value="RIBOFLAVIN KINASE/FMN ADENYLYLTRANSFERASE"/>
    <property type="match status" value="1"/>
</dbReference>
<evidence type="ECO:0000256" key="10">
    <source>
        <dbReference type="ARBA" id="ARBA00022840"/>
    </source>
</evidence>
<sequence>MARPETIVPETPTAPYPIHEKQSIISGFGRGSAELGIPTANIAVTPQLNSLPTGIYYGWCKVHPDPQQCDSTHARPDGKTILFNHGNKLQQSELSVFPMVMSIGLNPFYHNKEKAAEIHIIRRFASGDFYGASIEFVVLGYVRPELDYTTKDALIEDIQLDIRIAKEILERGAYAKYKHDLE</sequence>
<dbReference type="EC" id="2.7.1.26" evidence="4"/>
<dbReference type="InterPro" id="IPR015865">
    <property type="entry name" value="Riboflavin_kinase_bac/euk"/>
</dbReference>
<dbReference type="InterPro" id="IPR023468">
    <property type="entry name" value="Riboflavin_kinase"/>
</dbReference>
<accession>A0ABP0ZK99</accession>
<protein>
    <recommendedName>
        <fullName evidence="5">Riboflavin kinase</fullName>
        <ecNumber evidence="4">2.7.1.26</ecNumber>
    </recommendedName>
    <alternativeName>
        <fullName evidence="11">Flavin mononucleotide kinase 1</fullName>
    </alternativeName>
</protein>
<evidence type="ECO:0000256" key="5">
    <source>
        <dbReference type="ARBA" id="ARBA00017394"/>
    </source>
</evidence>
<organism evidence="13 14">
    <name type="scientific">Lodderomyces beijingensis</name>
    <dbReference type="NCBI Taxonomy" id="1775926"/>
    <lineage>
        <taxon>Eukaryota</taxon>
        <taxon>Fungi</taxon>
        <taxon>Dikarya</taxon>
        <taxon>Ascomycota</taxon>
        <taxon>Saccharomycotina</taxon>
        <taxon>Pichiomycetes</taxon>
        <taxon>Debaryomycetaceae</taxon>
        <taxon>Candida/Lodderomyces clade</taxon>
        <taxon>Lodderomyces</taxon>
    </lineage>
</organism>
<dbReference type="SUPFAM" id="SSF82114">
    <property type="entry name" value="Riboflavin kinase-like"/>
    <property type="match status" value="1"/>
</dbReference>
<dbReference type="Pfam" id="PF01687">
    <property type="entry name" value="Flavokinase"/>
    <property type="match status" value="1"/>
</dbReference>
<dbReference type="GeneID" id="92206726"/>
<dbReference type="SMART" id="SM00904">
    <property type="entry name" value="Flavokinase"/>
    <property type="match status" value="1"/>
</dbReference>
<feature type="domain" description="Riboflavin kinase" evidence="12">
    <location>
        <begin position="13"/>
        <end position="170"/>
    </location>
</feature>
<evidence type="ECO:0000256" key="4">
    <source>
        <dbReference type="ARBA" id="ARBA00012105"/>
    </source>
</evidence>
<comment type="similarity">
    <text evidence="3">Belongs to the flavokinase family.</text>
</comment>
<gene>
    <name evidence="13" type="ORF">LODBEIA_P15300</name>
</gene>
<keyword evidence="10" id="KW-0067">ATP-binding</keyword>
<keyword evidence="8" id="KW-0808">Transferase</keyword>
<reference evidence="13 14" key="1">
    <citation type="submission" date="2024-03" db="EMBL/GenBank/DDBJ databases">
        <authorList>
            <person name="Brejova B."/>
        </authorList>
    </citation>
    <scope>NUCLEOTIDE SEQUENCE [LARGE SCALE GENOMIC DNA]</scope>
    <source>
        <strain evidence="13 14">CBS 14171</strain>
    </source>
</reference>
<evidence type="ECO:0000259" key="12">
    <source>
        <dbReference type="SMART" id="SM00904"/>
    </source>
</evidence>
<dbReference type="Gene3D" id="2.40.30.30">
    <property type="entry name" value="Riboflavin kinase-like"/>
    <property type="match status" value="1"/>
</dbReference>
<comment type="pathway">
    <text evidence="2">Cofactor biosynthesis; FMN biosynthesis; FMN from riboflavin (ATP route): step 1/1.</text>
</comment>
<keyword evidence="9" id="KW-0547">Nucleotide-binding</keyword>
<dbReference type="InterPro" id="IPR023465">
    <property type="entry name" value="Riboflavin_kinase_dom_sf"/>
</dbReference>
<dbReference type="Proteomes" id="UP001497383">
    <property type="component" value="Chromosome 2"/>
</dbReference>
<dbReference type="RefSeq" id="XP_066828468.1">
    <property type="nucleotide sequence ID" value="XM_066971429.1"/>
</dbReference>
<evidence type="ECO:0000256" key="1">
    <source>
        <dbReference type="ARBA" id="ARBA00003572"/>
    </source>
</evidence>
<comment type="function">
    <text evidence="1">Catalyzes the phosphorylation of riboflavin (vitamin B2) to form flavin mononucleotide (FMN) coenzyme.</text>
</comment>
<evidence type="ECO:0000256" key="3">
    <source>
        <dbReference type="ARBA" id="ARBA00010108"/>
    </source>
</evidence>
<evidence type="ECO:0000256" key="8">
    <source>
        <dbReference type="ARBA" id="ARBA00022679"/>
    </source>
</evidence>
<evidence type="ECO:0000256" key="11">
    <source>
        <dbReference type="ARBA" id="ARBA00029960"/>
    </source>
</evidence>